<dbReference type="EMBL" id="AP019308">
    <property type="protein sequence ID" value="BBH18667.1"/>
    <property type="molecule type" value="Genomic_DNA"/>
</dbReference>
<accession>A0A3G9II77</accession>
<dbReference type="GO" id="GO:0003677">
    <property type="term" value="F:DNA binding"/>
    <property type="evidence" value="ECO:0007669"/>
    <property type="project" value="UniProtKB-KW"/>
</dbReference>
<protein>
    <recommendedName>
        <fullName evidence="9">Transcriptional regulatory protein</fullName>
    </recommendedName>
</protein>
<dbReference type="InterPro" id="IPR051271">
    <property type="entry name" value="2C-system_Tx_regulators"/>
</dbReference>
<dbReference type="SMART" id="SM00448">
    <property type="entry name" value="REC"/>
    <property type="match status" value="1"/>
</dbReference>
<dbReference type="AlphaFoldDB" id="A0A3G9II77"/>
<sequence length="232" mass="26334">MTNNIIHVLLIEDDPMVQEVNREFVERVAAFKVVGIATNGVEGLEKIRALRPDLVILDIFMPQQDGITTLQLIRLENLEVDVIAITAANDARSIQSMLQNGAIDYIIKPFKFERVKQALNNYRMLKERIEHQQSFSQSELDQLMFGNTSDPSTEVLLPKGMQEITLKQIILYLMNQTESRSAEEVAEGVGLARVTARRYLDYLEKIGKVTIDLQYGGVGRPINRYVIGKKIE</sequence>
<evidence type="ECO:0000256" key="7">
    <source>
        <dbReference type="ARBA" id="ARBA00023159"/>
    </source>
</evidence>
<dbReference type="PIRSF" id="PIRSF006171">
    <property type="entry name" value="RR_citrat_malat"/>
    <property type="match status" value="1"/>
</dbReference>
<proteinExistence type="predicted"/>
<evidence type="ECO:0000256" key="9">
    <source>
        <dbReference type="PIRNR" id="PIRNR006171"/>
    </source>
</evidence>
<keyword evidence="6 9" id="KW-0238">DNA-binding</keyword>
<dbReference type="InterPro" id="IPR006793">
    <property type="entry name" value="FaeA"/>
</dbReference>
<dbReference type="KEGG" id="pbk:Back11_00120"/>
<evidence type="ECO:0000256" key="8">
    <source>
        <dbReference type="ARBA" id="ARBA00023163"/>
    </source>
</evidence>
<dbReference type="Proteomes" id="UP000275368">
    <property type="component" value="Chromosome"/>
</dbReference>
<evidence type="ECO:0000256" key="5">
    <source>
        <dbReference type="ARBA" id="ARBA00023015"/>
    </source>
</evidence>
<evidence type="ECO:0000256" key="4">
    <source>
        <dbReference type="ARBA" id="ARBA00023012"/>
    </source>
</evidence>
<evidence type="ECO:0000313" key="11">
    <source>
        <dbReference type="Proteomes" id="UP000275368"/>
    </source>
</evidence>
<keyword evidence="11" id="KW-1185">Reference proteome</keyword>
<name>A0A3G9II77_9BACL</name>
<dbReference type="GO" id="GO:0000156">
    <property type="term" value="F:phosphorelay response regulator activity"/>
    <property type="evidence" value="ECO:0007669"/>
    <property type="project" value="TreeGrafter"/>
</dbReference>
<evidence type="ECO:0000256" key="2">
    <source>
        <dbReference type="ARBA" id="ARBA00022490"/>
    </source>
</evidence>
<dbReference type="PANTHER" id="PTHR45526:SF1">
    <property type="entry name" value="TRANSCRIPTIONAL REGULATORY PROTEIN DCUR-RELATED"/>
    <property type="match status" value="1"/>
</dbReference>
<dbReference type="SUPFAM" id="SSF46785">
    <property type="entry name" value="Winged helix' DNA-binding domain"/>
    <property type="match status" value="1"/>
</dbReference>
<keyword evidence="2 9" id="KW-0963">Cytoplasm</keyword>
<keyword evidence="8 9" id="KW-0804">Transcription</keyword>
<dbReference type="CDD" id="cd19925">
    <property type="entry name" value="REC_citrate_TCS"/>
    <property type="match status" value="1"/>
</dbReference>
<dbReference type="InterPro" id="IPR036390">
    <property type="entry name" value="WH_DNA-bd_sf"/>
</dbReference>
<comment type="subcellular location">
    <subcellularLocation>
        <location evidence="1 9">Cytoplasm</location>
    </subcellularLocation>
</comment>
<dbReference type="Gene3D" id="1.10.10.10">
    <property type="entry name" value="Winged helix-like DNA-binding domain superfamily/Winged helix DNA-binding domain"/>
    <property type="match status" value="1"/>
</dbReference>
<keyword evidence="4 9" id="KW-0902">Two-component regulatory system</keyword>
<dbReference type="InterPro" id="IPR036388">
    <property type="entry name" value="WH-like_DNA-bd_sf"/>
</dbReference>
<keyword evidence="3" id="KW-0597">Phosphoprotein</keyword>
<dbReference type="InterPro" id="IPR024187">
    <property type="entry name" value="Sig_transdc_resp-reg_cit/mal"/>
</dbReference>
<dbReference type="InterPro" id="IPR011006">
    <property type="entry name" value="CheY-like_superfamily"/>
</dbReference>
<dbReference type="GO" id="GO:0003700">
    <property type="term" value="F:DNA-binding transcription factor activity"/>
    <property type="evidence" value="ECO:0007669"/>
    <property type="project" value="InterPro"/>
</dbReference>
<dbReference type="GO" id="GO:0005737">
    <property type="term" value="C:cytoplasm"/>
    <property type="evidence" value="ECO:0007669"/>
    <property type="project" value="UniProtKB-SubCell"/>
</dbReference>
<dbReference type="PANTHER" id="PTHR45526">
    <property type="entry name" value="TRANSCRIPTIONAL REGULATORY PROTEIN DPIA"/>
    <property type="match status" value="1"/>
</dbReference>
<dbReference type="InterPro" id="IPR001789">
    <property type="entry name" value="Sig_transdc_resp-reg_receiver"/>
</dbReference>
<keyword evidence="7 9" id="KW-0010">Activator</keyword>
<dbReference type="SUPFAM" id="SSF52172">
    <property type="entry name" value="CheY-like"/>
    <property type="match status" value="1"/>
</dbReference>
<reference evidence="10 11" key="1">
    <citation type="submission" date="2018-11" db="EMBL/GenBank/DDBJ databases">
        <title>Complete genome sequence of Paenibacillus baekrokdamisoli strain KCTC 33723.</title>
        <authorList>
            <person name="Kang S.W."/>
            <person name="Lee K.C."/>
            <person name="Kim K.K."/>
            <person name="Kim J.S."/>
            <person name="Kim D.S."/>
            <person name="Ko S.H."/>
            <person name="Yang S.H."/>
            <person name="Lee J.S."/>
        </authorList>
    </citation>
    <scope>NUCLEOTIDE SEQUENCE [LARGE SCALE GENOMIC DNA]</scope>
    <source>
        <strain evidence="10 11">KCTC 33723</strain>
    </source>
</reference>
<organism evidence="10 11">
    <name type="scientific">Paenibacillus baekrokdamisoli</name>
    <dbReference type="NCBI Taxonomy" id="1712516"/>
    <lineage>
        <taxon>Bacteria</taxon>
        <taxon>Bacillati</taxon>
        <taxon>Bacillota</taxon>
        <taxon>Bacilli</taxon>
        <taxon>Bacillales</taxon>
        <taxon>Paenibacillaceae</taxon>
        <taxon>Paenibacillus</taxon>
    </lineage>
</organism>
<keyword evidence="5 9" id="KW-0805">Transcription regulation</keyword>
<dbReference type="Pfam" id="PF04703">
    <property type="entry name" value="FaeA"/>
    <property type="match status" value="1"/>
</dbReference>
<evidence type="ECO:0000256" key="3">
    <source>
        <dbReference type="ARBA" id="ARBA00022553"/>
    </source>
</evidence>
<evidence type="ECO:0000313" key="10">
    <source>
        <dbReference type="EMBL" id="BBH18667.1"/>
    </source>
</evidence>
<dbReference type="Pfam" id="PF00072">
    <property type="entry name" value="Response_reg"/>
    <property type="match status" value="1"/>
</dbReference>
<evidence type="ECO:0000256" key="6">
    <source>
        <dbReference type="ARBA" id="ARBA00023125"/>
    </source>
</evidence>
<dbReference type="PROSITE" id="PS50110">
    <property type="entry name" value="RESPONSE_REGULATORY"/>
    <property type="match status" value="1"/>
</dbReference>
<dbReference type="RefSeq" id="WP_179955580.1">
    <property type="nucleotide sequence ID" value="NZ_AP019308.1"/>
</dbReference>
<dbReference type="Gene3D" id="3.40.50.2300">
    <property type="match status" value="1"/>
</dbReference>
<evidence type="ECO:0000256" key="1">
    <source>
        <dbReference type="ARBA" id="ARBA00004496"/>
    </source>
</evidence>
<gene>
    <name evidence="10" type="primary">dctR</name>
    <name evidence="10" type="ORF">Back11_00120</name>
</gene>